<dbReference type="InterPro" id="IPR000572">
    <property type="entry name" value="OxRdtase_Mopterin-bd_dom"/>
</dbReference>
<dbReference type="PANTHER" id="PTHR19372:SF7">
    <property type="entry name" value="SULFITE OXIDASE, MITOCHONDRIAL"/>
    <property type="match status" value="1"/>
</dbReference>
<dbReference type="GO" id="GO:0006790">
    <property type="term" value="P:sulfur compound metabolic process"/>
    <property type="evidence" value="ECO:0007669"/>
    <property type="project" value="TreeGrafter"/>
</dbReference>
<feature type="domain" description="Moybdenum cofactor oxidoreductase dimerisation" evidence="6">
    <location>
        <begin position="265"/>
        <end position="342"/>
    </location>
</feature>
<dbReference type="CDD" id="cd02110">
    <property type="entry name" value="SO_family_Moco_dimer"/>
    <property type="match status" value="1"/>
</dbReference>
<dbReference type="InterPro" id="IPR014756">
    <property type="entry name" value="Ig_E-set"/>
</dbReference>
<dbReference type="SUPFAM" id="SSF81296">
    <property type="entry name" value="E set domains"/>
    <property type="match status" value="1"/>
</dbReference>
<dbReference type="AlphaFoldDB" id="A0A7Y9E895"/>
<keyword evidence="4" id="KW-0560">Oxidoreductase</keyword>
<dbReference type="GO" id="GO:0030151">
    <property type="term" value="F:molybdenum ion binding"/>
    <property type="evidence" value="ECO:0007669"/>
    <property type="project" value="InterPro"/>
</dbReference>
<reference evidence="7 8" key="1">
    <citation type="submission" date="2020-07" db="EMBL/GenBank/DDBJ databases">
        <title>Sequencing the genomes of 1000 actinobacteria strains.</title>
        <authorList>
            <person name="Klenk H.-P."/>
        </authorList>
    </citation>
    <scope>NUCLEOTIDE SEQUENCE [LARGE SCALE GENOMIC DNA]</scope>
    <source>
        <strain evidence="7 8">DSM 21350</strain>
    </source>
</reference>
<evidence type="ECO:0000256" key="4">
    <source>
        <dbReference type="ARBA" id="ARBA00023002"/>
    </source>
</evidence>
<dbReference type="SUPFAM" id="SSF56524">
    <property type="entry name" value="Oxidoreductase molybdopterin-binding domain"/>
    <property type="match status" value="1"/>
</dbReference>
<keyword evidence="8" id="KW-1185">Reference proteome</keyword>
<dbReference type="EMBL" id="JACCBG010000001">
    <property type="protein sequence ID" value="NYD42827.1"/>
    <property type="molecule type" value="Genomic_DNA"/>
</dbReference>
<evidence type="ECO:0000256" key="1">
    <source>
        <dbReference type="ARBA" id="ARBA00001924"/>
    </source>
</evidence>
<comment type="caution">
    <text evidence="7">The sequence shown here is derived from an EMBL/GenBank/DDBJ whole genome shotgun (WGS) entry which is preliminary data.</text>
</comment>
<dbReference type="GO" id="GO:0043546">
    <property type="term" value="F:molybdopterin cofactor binding"/>
    <property type="evidence" value="ECO:0007669"/>
    <property type="project" value="TreeGrafter"/>
</dbReference>
<evidence type="ECO:0000259" key="5">
    <source>
        <dbReference type="Pfam" id="PF00174"/>
    </source>
</evidence>
<dbReference type="InterPro" id="IPR005066">
    <property type="entry name" value="MoCF_OxRdtse_dimer"/>
</dbReference>
<accession>A0A7Y9E895</accession>
<dbReference type="GO" id="GO:0008482">
    <property type="term" value="F:sulfite oxidase activity"/>
    <property type="evidence" value="ECO:0007669"/>
    <property type="project" value="TreeGrafter"/>
</dbReference>
<dbReference type="PRINTS" id="PR00407">
    <property type="entry name" value="EUMOPTERIN"/>
</dbReference>
<gene>
    <name evidence="7" type="ORF">BJZ21_002910</name>
</gene>
<dbReference type="Pfam" id="PF03404">
    <property type="entry name" value="Mo-co_dimer"/>
    <property type="match status" value="1"/>
</dbReference>
<evidence type="ECO:0000256" key="2">
    <source>
        <dbReference type="ARBA" id="ARBA00022505"/>
    </source>
</evidence>
<dbReference type="Gene3D" id="3.90.420.10">
    <property type="entry name" value="Oxidoreductase, molybdopterin-binding domain"/>
    <property type="match status" value="1"/>
</dbReference>
<feature type="domain" description="Oxidoreductase molybdopterin-binding" evidence="5">
    <location>
        <begin position="48"/>
        <end position="226"/>
    </location>
</feature>
<keyword evidence="3" id="KW-0479">Metal-binding</keyword>
<protein>
    <submittedName>
        <fullName evidence="7">DMSO/TMAO reductase YedYZ molybdopterin-dependent catalytic subunit</fullName>
    </submittedName>
</protein>
<proteinExistence type="predicted"/>
<sequence>MLRDSEGRPIDEGGWFVAHGTDVETRWDGRDDWVPHLTPTARFFVRNHTEPPRLDAATWRLRVTGDGVERELELSLADLRALGEASYERTLECTGNGRRYFAEQQGGVRPGTQWAMGAIGLARWTGVPLRTVLERAGLRPAAVQVMAVGLDAPYVEDGVDHGHVRRPLPLAKALDDTLVAWEMNGEPLPTDHGFPARLVVPGWIGIASIKWLGELRVTTTAEDSPWTTRWYRMHGDGWSGADAVLDRMPPKSVIDATGPLRAGQLTVLRGRAWSGEASIRMVEVSTDGGRTWDEASLTGDNQPSAWAAWEHPWTPAAPGEQVLLARATDSDGRTQPELAADNEDGYLFDAVLRHPVIVE</sequence>
<dbReference type="GO" id="GO:0020037">
    <property type="term" value="F:heme binding"/>
    <property type="evidence" value="ECO:0007669"/>
    <property type="project" value="TreeGrafter"/>
</dbReference>
<dbReference type="PANTHER" id="PTHR19372">
    <property type="entry name" value="SULFITE REDUCTASE"/>
    <property type="match status" value="1"/>
</dbReference>
<dbReference type="RefSeq" id="WP_179664413.1">
    <property type="nucleotide sequence ID" value="NZ_JACCBG010000001.1"/>
</dbReference>
<keyword evidence="2" id="KW-0500">Molybdenum</keyword>
<evidence type="ECO:0000313" key="7">
    <source>
        <dbReference type="EMBL" id="NYD42827.1"/>
    </source>
</evidence>
<dbReference type="Pfam" id="PF00174">
    <property type="entry name" value="Oxidored_molyb"/>
    <property type="match status" value="1"/>
</dbReference>
<evidence type="ECO:0000256" key="3">
    <source>
        <dbReference type="ARBA" id="ARBA00022723"/>
    </source>
</evidence>
<dbReference type="Gene3D" id="2.60.40.650">
    <property type="match status" value="1"/>
</dbReference>
<dbReference type="InterPro" id="IPR008335">
    <property type="entry name" value="Mopterin_OxRdtase_euk"/>
</dbReference>
<evidence type="ECO:0000259" key="6">
    <source>
        <dbReference type="Pfam" id="PF03404"/>
    </source>
</evidence>
<dbReference type="Proteomes" id="UP000535511">
    <property type="component" value="Unassembled WGS sequence"/>
</dbReference>
<name>A0A7Y9E895_9ACTN</name>
<organism evidence="7 8">
    <name type="scientific">Nocardioides panaciterrulae</name>
    <dbReference type="NCBI Taxonomy" id="661492"/>
    <lineage>
        <taxon>Bacteria</taxon>
        <taxon>Bacillati</taxon>
        <taxon>Actinomycetota</taxon>
        <taxon>Actinomycetes</taxon>
        <taxon>Propionibacteriales</taxon>
        <taxon>Nocardioidaceae</taxon>
        <taxon>Nocardioides</taxon>
    </lineage>
</organism>
<dbReference type="InterPro" id="IPR036374">
    <property type="entry name" value="OxRdtase_Mopterin-bd_sf"/>
</dbReference>
<evidence type="ECO:0000313" key="8">
    <source>
        <dbReference type="Proteomes" id="UP000535511"/>
    </source>
</evidence>
<comment type="cofactor">
    <cofactor evidence="1">
        <name>Mo-molybdopterin</name>
        <dbReference type="ChEBI" id="CHEBI:71302"/>
    </cofactor>
</comment>